<evidence type="ECO:0000313" key="3">
    <source>
        <dbReference type="Proteomes" id="UP001431783"/>
    </source>
</evidence>
<protein>
    <submittedName>
        <fullName evidence="2">Uncharacterized protein</fullName>
    </submittedName>
</protein>
<dbReference type="AlphaFoldDB" id="A0AAW1TUR2"/>
<sequence>MNTIIYFVAFLAMSSASVIPVKDTVVASPVRRTSVVGPSGSIHREELIPIVARRYAASAPIVPAVRGTDTKVIQVPAPLPLVLSPQFVRTHFLYNYIPANTVFVPVF</sequence>
<accession>A0AAW1TUR2</accession>
<keyword evidence="1" id="KW-0732">Signal</keyword>
<keyword evidence="3" id="KW-1185">Reference proteome</keyword>
<evidence type="ECO:0000256" key="1">
    <source>
        <dbReference type="SAM" id="SignalP"/>
    </source>
</evidence>
<evidence type="ECO:0000313" key="2">
    <source>
        <dbReference type="EMBL" id="KAK9872428.1"/>
    </source>
</evidence>
<feature type="signal peptide" evidence="1">
    <location>
        <begin position="1"/>
        <end position="16"/>
    </location>
</feature>
<comment type="caution">
    <text evidence="2">The sequence shown here is derived from an EMBL/GenBank/DDBJ whole genome shotgun (WGS) entry which is preliminary data.</text>
</comment>
<gene>
    <name evidence="2" type="ORF">WA026_017886</name>
</gene>
<feature type="chain" id="PRO_5043542221" evidence="1">
    <location>
        <begin position="17"/>
        <end position="107"/>
    </location>
</feature>
<proteinExistence type="predicted"/>
<dbReference type="EMBL" id="JARQZJ010000011">
    <property type="protein sequence ID" value="KAK9872428.1"/>
    <property type="molecule type" value="Genomic_DNA"/>
</dbReference>
<organism evidence="2 3">
    <name type="scientific">Henosepilachna vigintioctopunctata</name>
    <dbReference type="NCBI Taxonomy" id="420089"/>
    <lineage>
        <taxon>Eukaryota</taxon>
        <taxon>Metazoa</taxon>
        <taxon>Ecdysozoa</taxon>
        <taxon>Arthropoda</taxon>
        <taxon>Hexapoda</taxon>
        <taxon>Insecta</taxon>
        <taxon>Pterygota</taxon>
        <taxon>Neoptera</taxon>
        <taxon>Endopterygota</taxon>
        <taxon>Coleoptera</taxon>
        <taxon>Polyphaga</taxon>
        <taxon>Cucujiformia</taxon>
        <taxon>Coccinelloidea</taxon>
        <taxon>Coccinellidae</taxon>
        <taxon>Epilachninae</taxon>
        <taxon>Epilachnini</taxon>
        <taxon>Henosepilachna</taxon>
    </lineage>
</organism>
<dbReference type="Proteomes" id="UP001431783">
    <property type="component" value="Unassembled WGS sequence"/>
</dbReference>
<reference evidence="2 3" key="1">
    <citation type="submission" date="2023-03" db="EMBL/GenBank/DDBJ databases">
        <title>Genome insight into feeding habits of ladybird beetles.</title>
        <authorList>
            <person name="Li H.-S."/>
            <person name="Huang Y.-H."/>
            <person name="Pang H."/>
        </authorList>
    </citation>
    <scope>NUCLEOTIDE SEQUENCE [LARGE SCALE GENOMIC DNA]</scope>
    <source>
        <strain evidence="2">SYSU_2023b</strain>
        <tissue evidence="2">Whole body</tissue>
    </source>
</reference>
<name>A0AAW1TUR2_9CUCU</name>